<dbReference type="PANTHER" id="PTHR47129:SF1">
    <property type="entry name" value="NMRA-LIKE DOMAIN-CONTAINING PROTEIN"/>
    <property type="match status" value="1"/>
</dbReference>
<dbReference type="CDD" id="cd05269">
    <property type="entry name" value="TMR_SDR_a"/>
    <property type="match status" value="1"/>
</dbReference>
<dbReference type="AlphaFoldDB" id="A0A0R1HW61"/>
<dbReference type="Pfam" id="PF13460">
    <property type="entry name" value="NAD_binding_10"/>
    <property type="match status" value="1"/>
</dbReference>
<dbReference type="STRING" id="1302272.FC96_GL002231"/>
<dbReference type="InterPro" id="IPR016040">
    <property type="entry name" value="NAD(P)-bd_dom"/>
</dbReference>
<dbReference type="Gene3D" id="3.40.50.720">
    <property type="entry name" value="NAD(P)-binding Rossmann-like Domain"/>
    <property type="match status" value="1"/>
</dbReference>
<evidence type="ECO:0000259" key="1">
    <source>
        <dbReference type="Pfam" id="PF13460"/>
    </source>
</evidence>
<evidence type="ECO:0000313" key="3">
    <source>
        <dbReference type="Proteomes" id="UP000050911"/>
    </source>
</evidence>
<protein>
    <recommendedName>
        <fullName evidence="1">NAD(P)-binding domain-containing protein</fullName>
    </recommendedName>
</protein>
<dbReference type="EMBL" id="AZCX01000006">
    <property type="protein sequence ID" value="KRK47745.1"/>
    <property type="molecule type" value="Genomic_DNA"/>
</dbReference>
<dbReference type="InterPro" id="IPR036291">
    <property type="entry name" value="NAD(P)-bd_dom_sf"/>
</dbReference>
<dbReference type="PATRIC" id="fig|1302272.5.peg.2280"/>
<dbReference type="Proteomes" id="UP000050911">
    <property type="component" value="Unassembled WGS sequence"/>
</dbReference>
<name>A0A0R1HW61_9LACO</name>
<proteinExistence type="predicted"/>
<gene>
    <name evidence="2" type="ORF">FC96_GL002231</name>
</gene>
<keyword evidence="3" id="KW-1185">Reference proteome</keyword>
<dbReference type="PANTHER" id="PTHR47129">
    <property type="entry name" value="QUINONE OXIDOREDUCTASE 2"/>
    <property type="match status" value="1"/>
</dbReference>
<sequence>MMKYAVTGSTGRFGRTVIKTLLETVPASDIIALARDTEKAADLLPDGIEIRPGEYEDAPRLSDSLQGVNRLLLISSQPGAPMSRPEQHQNVIDAAKDAGVAFIAYTSFPHADTSTAALAADHQATEKALRNSGLAFSFLRNNWYLENDFNVIEAGANGQPVIYSAGQGRVGWTPESDYAQAAAKVLTMDDPKAVYEFAGAPATYADLAKAVSEATGKTFPVANVSDDDYTASLKQAGFDTNTALLFTSFQQLIRDGNLDEKSDDLQTVLGRPLLSLKDAVTRLIKK</sequence>
<accession>A0A0R1HW61</accession>
<dbReference type="InterPro" id="IPR052718">
    <property type="entry name" value="NmrA-type_oxidoreductase"/>
</dbReference>
<reference evidence="2 3" key="1">
    <citation type="journal article" date="2015" name="Genome Announc.">
        <title>Expanding the biotechnology potential of lactobacilli through comparative genomics of 213 strains and associated genera.</title>
        <authorList>
            <person name="Sun Z."/>
            <person name="Harris H.M."/>
            <person name="McCann A."/>
            <person name="Guo C."/>
            <person name="Argimon S."/>
            <person name="Zhang W."/>
            <person name="Yang X."/>
            <person name="Jeffery I.B."/>
            <person name="Cooney J.C."/>
            <person name="Kagawa T.F."/>
            <person name="Liu W."/>
            <person name="Song Y."/>
            <person name="Salvetti E."/>
            <person name="Wrobel A."/>
            <person name="Rasinkangas P."/>
            <person name="Parkhill J."/>
            <person name="Rea M.C."/>
            <person name="O'Sullivan O."/>
            <person name="Ritari J."/>
            <person name="Douillard F.P."/>
            <person name="Paul Ross R."/>
            <person name="Yang R."/>
            <person name="Briner A.E."/>
            <person name="Felis G.E."/>
            <person name="de Vos W.M."/>
            <person name="Barrangou R."/>
            <person name="Klaenhammer T.R."/>
            <person name="Caufield P.W."/>
            <person name="Cui Y."/>
            <person name="Zhang H."/>
            <person name="O'Toole P.W."/>
        </authorList>
    </citation>
    <scope>NUCLEOTIDE SEQUENCE [LARGE SCALE GENOMIC DNA]</scope>
    <source>
        <strain evidence="2 3">JCM 15530</strain>
    </source>
</reference>
<feature type="domain" description="NAD(P)-binding" evidence="1">
    <location>
        <begin position="8"/>
        <end position="161"/>
    </location>
</feature>
<dbReference type="Gene3D" id="3.90.25.10">
    <property type="entry name" value="UDP-galactose 4-epimerase, domain 1"/>
    <property type="match status" value="1"/>
</dbReference>
<comment type="caution">
    <text evidence="2">The sequence shown here is derived from an EMBL/GenBank/DDBJ whole genome shotgun (WGS) entry which is preliminary data.</text>
</comment>
<dbReference type="SUPFAM" id="SSF51735">
    <property type="entry name" value="NAD(P)-binding Rossmann-fold domains"/>
    <property type="match status" value="1"/>
</dbReference>
<organism evidence="2 3">
    <name type="scientific">Secundilactobacillus kimchicus JCM 15530</name>
    <dbReference type="NCBI Taxonomy" id="1302272"/>
    <lineage>
        <taxon>Bacteria</taxon>
        <taxon>Bacillati</taxon>
        <taxon>Bacillota</taxon>
        <taxon>Bacilli</taxon>
        <taxon>Lactobacillales</taxon>
        <taxon>Lactobacillaceae</taxon>
        <taxon>Secundilactobacillus</taxon>
    </lineage>
</organism>
<evidence type="ECO:0000313" key="2">
    <source>
        <dbReference type="EMBL" id="KRK47745.1"/>
    </source>
</evidence>